<reference evidence="2" key="1">
    <citation type="submission" date="2023-06" db="EMBL/GenBank/DDBJ databases">
        <title>Genome-scale phylogeny and comparative genomics of the fungal order Sordariales.</title>
        <authorList>
            <consortium name="Lawrence Berkeley National Laboratory"/>
            <person name="Hensen N."/>
            <person name="Bonometti L."/>
            <person name="Westerberg I."/>
            <person name="Brannstrom I.O."/>
            <person name="Guillou S."/>
            <person name="Cros-Aarteil S."/>
            <person name="Calhoun S."/>
            <person name="Haridas S."/>
            <person name="Kuo A."/>
            <person name="Mondo S."/>
            <person name="Pangilinan J."/>
            <person name="Riley R."/>
            <person name="Labutti K."/>
            <person name="Andreopoulos B."/>
            <person name="Lipzen A."/>
            <person name="Chen C."/>
            <person name="Yanf M."/>
            <person name="Daum C."/>
            <person name="Ng V."/>
            <person name="Clum A."/>
            <person name="Steindorff A."/>
            <person name="Ohm R."/>
            <person name="Martin F."/>
            <person name="Silar P."/>
            <person name="Natvig D."/>
            <person name="Lalanne C."/>
            <person name="Gautier V."/>
            <person name="Ament-Velasquez S.L."/>
            <person name="Kruys A."/>
            <person name="Hutchinson M.I."/>
            <person name="Powell A.J."/>
            <person name="Barry K."/>
            <person name="Miller A.N."/>
            <person name="Grigoriev I.V."/>
            <person name="Debuchy R."/>
            <person name="Gladieux P."/>
            <person name="Thoren M.H."/>
            <person name="Johannesson H."/>
        </authorList>
    </citation>
    <scope>NUCLEOTIDE SEQUENCE</scope>
    <source>
        <strain evidence="2">CBS 606.72</strain>
    </source>
</reference>
<evidence type="ECO:0000313" key="3">
    <source>
        <dbReference type="Proteomes" id="UP001175000"/>
    </source>
</evidence>
<proteinExistence type="predicted"/>
<protein>
    <submittedName>
        <fullName evidence="2">Uncharacterized protein</fullName>
    </submittedName>
</protein>
<dbReference type="AlphaFoldDB" id="A0AA40BXX1"/>
<keyword evidence="1" id="KW-1133">Transmembrane helix</keyword>
<evidence type="ECO:0000313" key="2">
    <source>
        <dbReference type="EMBL" id="KAK0617663.1"/>
    </source>
</evidence>
<evidence type="ECO:0000256" key="1">
    <source>
        <dbReference type="SAM" id="Phobius"/>
    </source>
</evidence>
<keyword evidence="3" id="KW-1185">Reference proteome</keyword>
<feature type="transmembrane region" description="Helical" evidence="1">
    <location>
        <begin position="76"/>
        <end position="94"/>
    </location>
</feature>
<keyword evidence="1" id="KW-0472">Membrane</keyword>
<dbReference type="EMBL" id="JAULSU010000005">
    <property type="protein sequence ID" value="KAK0617663.1"/>
    <property type="molecule type" value="Genomic_DNA"/>
</dbReference>
<accession>A0AA40BXX1</accession>
<gene>
    <name evidence="2" type="ORF">B0T14DRAFT_498640</name>
</gene>
<name>A0AA40BXX1_9PEZI</name>
<dbReference type="Proteomes" id="UP001175000">
    <property type="component" value="Unassembled WGS sequence"/>
</dbReference>
<comment type="caution">
    <text evidence="2">The sequence shown here is derived from an EMBL/GenBank/DDBJ whole genome shotgun (WGS) entry which is preliminary data.</text>
</comment>
<sequence>MYLTEPILHGDDAATAATAANATGQCGPGCAMVHVVKPTTTAPTAENAESAGPNSSFYYECKHHAGARARARRYRIVGVMLVILLWAVVILVQLSGVGRE</sequence>
<organism evidence="2 3">
    <name type="scientific">Immersiella caudata</name>
    <dbReference type="NCBI Taxonomy" id="314043"/>
    <lineage>
        <taxon>Eukaryota</taxon>
        <taxon>Fungi</taxon>
        <taxon>Dikarya</taxon>
        <taxon>Ascomycota</taxon>
        <taxon>Pezizomycotina</taxon>
        <taxon>Sordariomycetes</taxon>
        <taxon>Sordariomycetidae</taxon>
        <taxon>Sordariales</taxon>
        <taxon>Lasiosphaeriaceae</taxon>
        <taxon>Immersiella</taxon>
    </lineage>
</organism>
<keyword evidence="1" id="KW-0812">Transmembrane</keyword>